<evidence type="ECO:0000313" key="4">
    <source>
        <dbReference type="Proteomes" id="UP001431209"/>
    </source>
</evidence>
<dbReference type="Proteomes" id="UP001431209">
    <property type="component" value="Unassembled WGS sequence"/>
</dbReference>
<evidence type="ECO:0000259" key="2">
    <source>
        <dbReference type="Pfam" id="PF20736"/>
    </source>
</evidence>
<dbReference type="InterPro" id="IPR008928">
    <property type="entry name" value="6-hairpin_glycosidase_sf"/>
</dbReference>
<proteinExistence type="predicted"/>
<accession>A0AAW2Z7Z8</accession>
<dbReference type="EMBL" id="JAOPGA020001102">
    <property type="protein sequence ID" value="KAL0485055.1"/>
    <property type="molecule type" value="Genomic_DNA"/>
</dbReference>
<protein>
    <submittedName>
        <fullName evidence="3">NAD(P)H-quinone oxidoreductase subunit H</fullName>
    </submittedName>
</protein>
<dbReference type="AlphaFoldDB" id="A0AAW2Z7Z8"/>
<gene>
    <name evidence="3" type="ORF">AKO1_011830</name>
</gene>
<organism evidence="3 4">
    <name type="scientific">Acrasis kona</name>
    <dbReference type="NCBI Taxonomy" id="1008807"/>
    <lineage>
        <taxon>Eukaryota</taxon>
        <taxon>Discoba</taxon>
        <taxon>Heterolobosea</taxon>
        <taxon>Tetramitia</taxon>
        <taxon>Eutetramitia</taxon>
        <taxon>Acrasidae</taxon>
        <taxon>Acrasis</taxon>
    </lineage>
</organism>
<name>A0AAW2Z7Z8_9EUKA</name>
<comment type="caution">
    <text evidence="3">The sequence shown here is derived from an EMBL/GenBank/DDBJ whole genome shotgun (WGS) entry which is preliminary data.</text>
</comment>
<keyword evidence="1" id="KW-0732">Signal</keyword>
<dbReference type="SUPFAM" id="SSF48208">
    <property type="entry name" value="Six-hairpin glycosidases"/>
    <property type="match status" value="1"/>
</dbReference>
<feature type="signal peptide" evidence="1">
    <location>
        <begin position="1"/>
        <end position="18"/>
    </location>
</feature>
<sequence>MRSAFACLFFVGLCLVTGLVPPEFETLPVGAVIPEGWLRDQVFVQANGYSRNIDVDWPDVASSGWLGGWAEGWERFPYYLDGLVGLAVQTNDSELLHKLHTHVEYILSHQTTEGWLGPVKGRGNFGRGYFPEYDFWPQFCILKSMIQYAEAFPEDSRLEPAIKKSLQIISKRLDVHGLEHYDWARHRWGDALLVVQWYYDRHDEEWLLDLANKLQKQGYDWVDHFHNFKWHERVPNMSVCHQPCHGVNNGQSIKIGSLLWRIHNQTSYLDNPKEAMYNLDKYHGMPSGIFSNDELYAGLGPRQGAELCTVVEYMFSLEVSAAISGDKYGSLFGDRIEKLAFNALPSTFDPSMNYHQYVQQVNQVACKVAPKILWSNIGNHANLYGKAPHFGCCTANYHQGWPKFVKHVWMRKQQRVVVVLYAPSSYATIIDGVKVNFKMTTDYPFIDGKVFIQVTSEKNIPIEVMLRIPEWTDGATVTVNQDAPVPAKSNSYHSVKLNTNSRIVLDIPLTIRIQEHEYKNSISIHRGPLLFSLGLQYAKKRIDNCKKGECDDEFDFEITTPQPWNYALAINKNNLQESIKFFTKSIDKIPFSHKSIPVFGVVKGKKIKSWVIDTELQTTAVMPQSPVQSDEQDEELTLVPFGSTNARIAMFPVLE</sequence>
<feature type="domain" description="Non-reducing end beta-L-arabinofuranosidase-like GH127 middle" evidence="2">
    <location>
        <begin position="416"/>
        <end position="498"/>
    </location>
</feature>
<dbReference type="InterPro" id="IPR049046">
    <property type="entry name" value="Beta-AFase-like_GH127_middle"/>
</dbReference>
<feature type="chain" id="PRO_5043632498" evidence="1">
    <location>
        <begin position="19"/>
        <end position="655"/>
    </location>
</feature>
<keyword evidence="4" id="KW-1185">Reference proteome</keyword>
<dbReference type="PANTHER" id="PTHR31151:SF0">
    <property type="entry name" value="PROLINE-TRNA LIGASE (DUF1680)"/>
    <property type="match status" value="1"/>
</dbReference>
<dbReference type="GO" id="GO:0005975">
    <property type="term" value="P:carbohydrate metabolic process"/>
    <property type="evidence" value="ECO:0007669"/>
    <property type="project" value="InterPro"/>
</dbReference>
<reference evidence="3 4" key="1">
    <citation type="submission" date="2024-03" db="EMBL/GenBank/DDBJ databases">
        <title>The Acrasis kona genome and developmental transcriptomes reveal deep origins of eukaryotic multicellular pathways.</title>
        <authorList>
            <person name="Sheikh S."/>
            <person name="Fu C.-J."/>
            <person name="Brown M.W."/>
            <person name="Baldauf S.L."/>
        </authorList>
    </citation>
    <scope>NUCLEOTIDE SEQUENCE [LARGE SCALE GENOMIC DNA]</scope>
    <source>
        <strain evidence="3 4">ATCC MYA-3509</strain>
    </source>
</reference>
<dbReference type="PANTHER" id="PTHR31151">
    <property type="entry name" value="PROLINE-TRNA LIGASE (DUF1680)"/>
    <property type="match status" value="1"/>
</dbReference>
<evidence type="ECO:0000256" key="1">
    <source>
        <dbReference type="SAM" id="SignalP"/>
    </source>
</evidence>
<dbReference type="Pfam" id="PF20736">
    <property type="entry name" value="Glyco_hydro127M"/>
    <property type="match status" value="1"/>
</dbReference>
<evidence type="ECO:0000313" key="3">
    <source>
        <dbReference type="EMBL" id="KAL0485055.1"/>
    </source>
</evidence>